<organism evidence="1 3">
    <name type="scientific">Didymodactylos carnosus</name>
    <dbReference type="NCBI Taxonomy" id="1234261"/>
    <lineage>
        <taxon>Eukaryota</taxon>
        <taxon>Metazoa</taxon>
        <taxon>Spiralia</taxon>
        <taxon>Gnathifera</taxon>
        <taxon>Rotifera</taxon>
        <taxon>Eurotatoria</taxon>
        <taxon>Bdelloidea</taxon>
        <taxon>Philodinida</taxon>
        <taxon>Philodinidae</taxon>
        <taxon>Didymodactylos</taxon>
    </lineage>
</organism>
<name>A0A816D8E6_9BILA</name>
<dbReference type="EMBL" id="CAJNOQ010043796">
    <property type="protein sequence ID" value="CAF1631592.1"/>
    <property type="molecule type" value="Genomic_DNA"/>
</dbReference>
<evidence type="ECO:0000313" key="1">
    <source>
        <dbReference type="EMBL" id="CAF1631592.1"/>
    </source>
</evidence>
<gene>
    <name evidence="1" type="ORF">GPM918_LOCUS44382</name>
    <name evidence="2" type="ORF">SRO942_LOCUS46202</name>
</gene>
<accession>A0A816D8E6</accession>
<dbReference type="Proteomes" id="UP000681722">
    <property type="component" value="Unassembled WGS sequence"/>
</dbReference>
<dbReference type="Proteomes" id="UP000663829">
    <property type="component" value="Unassembled WGS sequence"/>
</dbReference>
<evidence type="ECO:0000313" key="3">
    <source>
        <dbReference type="Proteomes" id="UP000663829"/>
    </source>
</evidence>
<comment type="caution">
    <text evidence="1">The sequence shown here is derived from an EMBL/GenBank/DDBJ whole genome shotgun (WGS) entry which is preliminary data.</text>
</comment>
<proteinExistence type="predicted"/>
<dbReference type="EMBL" id="CAJOBC010111691">
    <property type="protein sequence ID" value="CAF4531121.1"/>
    <property type="molecule type" value="Genomic_DNA"/>
</dbReference>
<reference evidence="1" key="1">
    <citation type="submission" date="2021-02" db="EMBL/GenBank/DDBJ databases">
        <authorList>
            <person name="Nowell W R."/>
        </authorList>
    </citation>
    <scope>NUCLEOTIDE SEQUENCE</scope>
</reference>
<evidence type="ECO:0000313" key="2">
    <source>
        <dbReference type="EMBL" id="CAF4531121.1"/>
    </source>
</evidence>
<protein>
    <submittedName>
        <fullName evidence="1">Uncharacterized protein</fullName>
    </submittedName>
</protein>
<keyword evidence="3" id="KW-1185">Reference proteome</keyword>
<sequence length="91" mass="10382">MDDSFLDHMNSKDLDATDRTIKEALIRSQQTMSYTSVFLMSSMIQNWLVQSLAKLMVELMDQGKQTDDNVYSAIRQLTSSIVAECGNRIEQ</sequence>
<dbReference type="AlphaFoldDB" id="A0A816D8E6"/>